<organism evidence="1">
    <name type="scientific">viral metagenome</name>
    <dbReference type="NCBI Taxonomy" id="1070528"/>
    <lineage>
        <taxon>unclassified sequences</taxon>
        <taxon>metagenomes</taxon>
        <taxon>organismal metagenomes</taxon>
    </lineage>
</organism>
<name>A0A6C0IX11_9ZZZZ</name>
<proteinExistence type="predicted"/>
<dbReference type="EMBL" id="MN740283">
    <property type="protein sequence ID" value="QHT97642.1"/>
    <property type="molecule type" value="Genomic_DNA"/>
</dbReference>
<dbReference type="AlphaFoldDB" id="A0A6C0IX11"/>
<evidence type="ECO:0000313" key="1">
    <source>
        <dbReference type="EMBL" id="QHT97642.1"/>
    </source>
</evidence>
<sequence>MTGADESSSGPSVDQDYFLAYGLSSFGLDSNELTSLYQQLKQTKRTFPFLEEAILSNRYPYTIMVIAAKIGMYIPPRRRVGIATYQFFINNIQYYEATFERESIGRPPNIYEIAMSKDKIGLLSRYRDDEILQPGYKFTRNYSTRLEMIENFIANNIIVHGQFKLESCSRSSYSTKARVISYNDLTTKLQYSTTELLSLFDMTRGVVWKDPRAFHEPHVFIPFSRLSLHHLRQQVLERLEQWRHRDGFGHTESNPELHNLLNNLESILSTEPRNEVSAYLGNPVL</sequence>
<reference evidence="1" key="1">
    <citation type="journal article" date="2020" name="Nature">
        <title>Giant virus diversity and host interactions through global metagenomics.</title>
        <authorList>
            <person name="Schulz F."/>
            <person name="Roux S."/>
            <person name="Paez-Espino D."/>
            <person name="Jungbluth S."/>
            <person name="Walsh D.A."/>
            <person name="Denef V.J."/>
            <person name="McMahon K.D."/>
            <person name="Konstantinidis K.T."/>
            <person name="Eloe-Fadrosh E.A."/>
            <person name="Kyrpides N.C."/>
            <person name="Woyke T."/>
        </authorList>
    </citation>
    <scope>NUCLEOTIDE SEQUENCE</scope>
    <source>
        <strain evidence="1">GVMAG-M-3300025572-1</strain>
    </source>
</reference>
<accession>A0A6C0IX11</accession>
<protein>
    <submittedName>
        <fullName evidence="1">Uncharacterized protein</fullName>
    </submittedName>
</protein>